<sequence length="400" mass="43776">MSVDIEPEWQPATKLNVIGGALDFTALDPLPEGVTRDQIEEICYTVRELYGDYVDEIVAETTLSQREAQTWVLRTLAHDGTEPLSYEAIGLYIWAIGRATEGDPLSRTIVTDYYDRAEAKVERAEATVKRTGPPPYPDDVYDDPAMLWVDAPVAERLQRYRRANETFSDCLARLLDESGTSIPLETFVEAYRTERGADYVAVDTVYPDWDAELRVVVGVSDAGTEPDVVADAAALRVAGQSYDFTISEESDPVHADSHLVVYAGTADPPVPVADGTDRLGTALAGVERSLPDLVSQLRSVGATALTIGTEPAGAGAHLFPVFEAEPDTEPLAALERIQLDDRTLDVGRVSPMTVAAYREHSETTKLLWARGDGPLEQRALPDDPTDRRELLPDTVLRTST</sequence>
<reference evidence="2 3" key="1">
    <citation type="submission" date="2022-06" db="EMBL/GenBank/DDBJ databases">
        <title>Haloarcula sp. a new haloarchaeum isolate from saline soil.</title>
        <authorList>
            <person name="Strakova D."/>
            <person name="Galisteo C."/>
            <person name="Sanchez-Porro C."/>
            <person name="Ventosa A."/>
        </authorList>
    </citation>
    <scope>NUCLEOTIDE SEQUENCE [LARGE SCALE GENOMIC DNA]</scope>
    <source>
        <strain evidence="2 3">S1AR25-5A</strain>
    </source>
</reference>
<evidence type="ECO:0000313" key="3">
    <source>
        <dbReference type="Proteomes" id="UP001253439"/>
    </source>
</evidence>
<organism evidence="2 3">
    <name type="scientific">Haloarcula terrestris</name>
    <dbReference type="NCBI Taxonomy" id="2950533"/>
    <lineage>
        <taxon>Archaea</taxon>
        <taxon>Methanobacteriati</taxon>
        <taxon>Methanobacteriota</taxon>
        <taxon>Stenosarchaea group</taxon>
        <taxon>Halobacteria</taxon>
        <taxon>Halobacteriales</taxon>
        <taxon>Haloarculaceae</taxon>
        <taxon>Haloarcula</taxon>
    </lineage>
</organism>
<proteinExistence type="predicted"/>
<feature type="compositionally biased region" description="Basic and acidic residues" evidence="1">
    <location>
        <begin position="374"/>
        <end position="391"/>
    </location>
</feature>
<evidence type="ECO:0000256" key="1">
    <source>
        <dbReference type="SAM" id="MobiDB-lite"/>
    </source>
</evidence>
<evidence type="ECO:0000313" key="2">
    <source>
        <dbReference type="EMBL" id="MDS0222385.1"/>
    </source>
</evidence>
<accession>A0AAE4EY38</accession>
<protein>
    <submittedName>
        <fullName evidence="2">Uncharacterized protein</fullName>
    </submittedName>
</protein>
<dbReference type="EMBL" id="JAMQOM010000005">
    <property type="protein sequence ID" value="MDS0222385.1"/>
    <property type="molecule type" value="Genomic_DNA"/>
</dbReference>
<keyword evidence="3" id="KW-1185">Reference proteome</keyword>
<feature type="region of interest" description="Disordered" evidence="1">
    <location>
        <begin position="374"/>
        <end position="400"/>
    </location>
</feature>
<dbReference type="RefSeq" id="WP_310897003.1">
    <property type="nucleotide sequence ID" value="NZ_JAMQOM010000005.1"/>
</dbReference>
<comment type="caution">
    <text evidence="2">The sequence shown here is derived from an EMBL/GenBank/DDBJ whole genome shotgun (WGS) entry which is preliminary data.</text>
</comment>
<gene>
    <name evidence="2" type="ORF">NDI54_13640</name>
</gene>
<dbReference type="AlphaFoldDB" id="A0AAE4EY38"/>
<dbReference type="Proteomes" id="UP001253439">
    <property type="component" value="Unassembled WGS sequence"/>
</dbReference>
<name>A0AAE4EY38_9EURY</name>